<accession>A0A1F5ZHU8</accession>
<evidence type="ECO:0000256" key="1">
    <source>
        <dbReference type="ARBA" id="ARBA00022649"/>
    </source>
</evidence>
<dbReference type="InterPro" id="IPR052379">
    <property type="entry name" value="Type_VII_TA_RNase"/>
</dbReference>
<dbReference type="Pfam" id="PF01934">
    <property type="entry name" value="HepT-like"/>
    <property type="match status" value="1"/>
</dbReference>
<protein>
    <recommendedName>
        <fullName evidence="7">DUF86 domain-containing protein</fullName>
    </recommendedName>
</protein>
<evidence type="ECO:0000313" key="5">
    <source>
        <dbReference type="EMBL" id="OGG11925.1"/>
    </source>
</evidence>
<dbReference type="Gene3D" id="1.20.120.580">
    <property type="entry name" value="bsu32300-like"/>
    <property type="match status" value="1"/>
</dbReference>
<dbReference type="AlphaFoldDB" id="A0A1F5ZHU8"/>
<dbReference type="GO" id="GO:0016787">
    <property type="term" value="F:hydrolase activity"/>
    <property type="evidence" value="ECO:0007669"/>
    <property type="project" value="UniProtKB-KW"/>
</dbReference>
<evidence type="ECO:0000256" key="2">
    <source>
        <dbReference type="ARBA" id="ARBA00022722"/>
    </source>
</evidence>
<dbReference type="InterPro" id="IPR037038">
    <property type="entry name" value="HepT-like_sf"/>
</dbReference>
<gene>
    <name evidence="5" type="ORF">A2Z00_04360</name>
</gene>
<dbReference type="Proteomes" id="UP000177268">
    <property type="component" value="Unassembled WGS sequence"/>
</dbReference>
<comment type="similarity">
    <text evidence="4">Belongs to the HepT RNase toxin family.</text>
</comment>
<organism evidence="5 6">
    <name type="scientific">Candidatus Gottesmanbacteria bacterium RBG_13_45_10</name>
    <dbReference type="NCBI Taxonomy" id="1798370"/>
    <lineage>
        <taxon>Bacteria</taxon>
        <taxon>Candidatus Gottesmaniibacteriota</taxon>
    </lineage>
</organism>
<evidence type="ECO:0008006" key="7">
    <source>
        <dbReference type="Google" id="ProtNLM"/>
    </source>
</evidence>
<name>A0A1F5ZHU8_9BACT</name>
<dbReference type="STRING" id="1798370.A2Z00_04360"/>
<dbReference type="GO" id="GO:0004540">
    <property type="term" value="F:RNA nuclease activity"/>
    <property type="evidence" value="ECO:0007669"/>
    <property type="project" value="InterPro"/>
</dbReference>
<evidence type="ECO:0000256" key="3">
    <source>
        <dbReference type="ARBA" id="ARBA00022801"/>
    </source>
</evidence>
<sequence length="153" mass="17080">MTTQSALERDVILVRISGIEGELAELRKLAAEPLETFASGTGHKLAQYHLHRALEGVFHITAHILARVPGGQATQYKELALKLGELGVVPKEFAQEKLTTMARYRNRLVHFYAQITPEELYNIIQKDLGDFTVFLTGIKNLLEHPKTFGLTVG</sequence>
<dbReference type="EMBL" id="MFIZ01000010">
    <property type="protein sequence ID" value="OGG11925.1"/>
    <property type="molecule type" value="Genomic_DNA"/>
</dbReference>
<keyword evidence="2" id="KW-0540">Nuclease</keyword>
<dbReference type="InterPro" id="IPR008201">
    <property type="entry name" value="HepT-like"/>
</dbReference>
<dbReference type="GO" id="GO:0110001">
    <property type="term" value="C:toxin-antitoxin complex"/>
    <property type="evidence" value="ECO:0007669"/>
    <property type="project" value="InterPro"/>
</dbReference>
<keyword evidence="1" id="KW-1277">Toxin-antitoxin system</keyword>
<dbReference type="NCBIfam" id="NF047751">
    <property type="entry name" value="HepT_toxin"/>
    <property type="match status" value="1"/>
</dbReference>
<keyword evidence="3" id="KW-0378">Hydrolase</keyword>
<dbReference type="PANTHER" id="PTHR33397:SF3">
    <property type="entry name" value="MRNA NUCLEASE HEPT"/>
    <property type="match status" value="1"/>
</dbReference>
<evidence type="ECO:0000256" key="4">
    <source>
        <dbReference type="ARBA" id="ARBA00024207"/>
    </source>
</evidence>
<comment type="caution">
    <text evidence="5">The sequence shown here is derived from an EMBL/GenBank/DDBJ whole genome shotgun (WGS) entry which is preliminary data.</text>
</comment>
<evidence type="ECO:0000313" key="6">
    <source>
        <dbReference type="Proteomes" id="UP000177268"/>
    </source>
</evidence>
<proteinExistence type="inferred from homology"/>
<reference evidence="5 6" key="1">
    <citation type="journal article" date="2016" name="Nat. Commun.">
        <title>Thousands of microbial genomes shed light on interconnected biogeochemical processes in an aquifer system.</title>
        <authorList>
            <person name="Anantharaman K."/>
            <person name="Brown C.T."/>
            <person name="Hug L.A."/>
            <person name="Sharon I."/>
            <person name="Castelle C.J."/>
            <person name="Probst A.J."/>
            <person name="Thomas B.C."/>
            <person name="Singh A."/>
            <person name="Wilkins M.J."/>
            <person name="Karaoz U."/>
            <person name="Brodie E.L."/>
            <person name="Williams K.H."/>
            <person name="Hubbard S.S."/>
            <person name="Banfield J.F."/>
        </authorList>
    </citation>
    <scope>NUCLEOTIDE SEQUENCE [LARGE SCALE GENOMIC DNA]</scope>
</reference>
<dbReference type="PANTHER" id="PTHR33397">
    <property type="entry name" value="UPF0331 PROTEIN YUTE"/>
    <property type="match status" value="1"/>
</dbReference>